<dbReference type="PRINTS" id="PR00344">
    <property type="entry name" value="BCTRLSENSOR"/>
</dbReference>
<reference evidence="15 16" key="1">
    <citation type="journal article" date="2015" name="Genome Announc.">
        <title>Complete Genome of Geobacter pickeringii G13T, a Metal-Reducing Isolate from Sedimentary Kaolin Deposits.</title>
        <authorList>
            <person name="Badalamenti J.P."/>
            <person name="Bond D.R."/>
        </authorList>
    </citation>
    <scope>NUCLEOTIDE SEQUENCE [LARGE SCALE GENOMIC DNA]</scope>
    <source>
        <strain evidence="15 16">G13</strain>
    </source>
</reference>
<feature type="modified residue" description="4-aspartylphosphate" evidence="9">
    <location>
        <position position="54"/>
    </location>
</feature>
<dbReference type="Pfam" id="PF08448">
    <property type="entry name" value="PAS_4"/>
    <property type="match status" value="1"/>
</dbReference>
<accession>A0A0B5B600</accession>
<dbReference type="FunFam" id="3.30.565.10:FF:000006">
    <property type="entry name" value="Sensor histidine kinase WalK"/>
    <property type="match status" value="1"/>
</dbReference>
<feature type="domain" description="Histidine kinase" evidence="11">
    <location>
        <begin position="266"/>
        <end position="507"/>
    </location>
</feature>
<evidence type="ECO:0000256" key="9">
    <source>
        <dbReference type="PROSITE-ProRule" id="PRU00169"/>
    </source>
</evidence>
<evidence type="ECO:0000256" key="6">
    <source>
        <dbReference type="ARBA" id="ARBA00023012"/>
    </source>
</evidence>
<dbReference type="PROSITE" id="PS50109">
    <property type="entry name" value="HIS_KIN"/>
    <property type="match status" value="1"/>
</dbReference>
<protein>
    <recommendedName>
        <fullName evidence="2">histidine kinase</fullName>
        <ecNumber evidence="2">2.7.13.3</ecNumber>
    </recommendedName>
</protein>
<keyword evidence="16" id="KW-1185">Reference proteome</keyword>
<evidence type="ECO:0000256" key="10">
    <source>
        <dbReference type="SAM" id="Coils"/>
    </source>
</evidence>
<dbReference type="SMART" id="SM00388">
    <property type="entry name" value="HisKA"/>
    <property type="match status" value="1"/>
</dbReference>
<dbReference type="PROSITE" id="PS50112">
    <property type="entry name" value="PAS"/>
    <property type="match status" value="1"/>
</dbReference>
<dbReference type="PROSITE" id="PS50113">
    <property type="entry name" value="PAC"/>
    <property type="match status" value="1"/>
</dbReference>
<keyword evidence="7" id="KW-0805">Transcription regulation</keyword>
<dbReference type="Gene3D" id="3.30.450.20">
    <property type="entry name" value="PAS domain"/>
    <property type="match status" value="1"/>
</dbReference>
<dbReference type="SMART" id="SM00448">
    <property type="entry name" value="REC"/>
    <property type="match status" value="1"/>
</dbReference>
<dbReference type="PANTHER" id="PTHR43547:SF2">
    <property type="entry name" value="HYBRID SIGNAL TRANSDUCTION HISTIDINE KINASE C"/>
    <property type="match status" value="1"/>
</dbReference>
<evidence type="ECO:0000256" key="5">
    <source>
        <dbReference type="ARBA" id="ARBA00022777"/>
    </source>
</evidence>
<dbReference type="InterPro" id="IPR035965">
    <property type="entry name" value="PAS-like_dom_sf"/>
</dbReference>
<evidence type="ECO:0000313" key="16">
    <source>
        <dbReference type="Proteomes" id="UP000057609"/>
    </source>
</evidence>
<evidence type="ECO:0000259" key="11">
    <source>
        <dbReference type="PROSITE" id="PS50109"/>
    </source>
</evidence>
<dbReference type="STRING" id="345632.GPICK_00045"/>
<evidence type="ECO:0000256" key="7">
    <source>
        <dbReference type="ARBA" id="ARBA00023015"/>
    </source>
</evidence>
<dbReference type="NCBIfam" id="TIGR00229">
    <property type="entry name" value="sensory_box"/>
    <property type="match status" value="1"/>
</dbReference>
<dbReference type="Gene3D" id="3.40.50.2300">
    <property type="match status" value="1"/>
</dbReference>
<dbReference type="CDD" id="cd00082">
    <property type="entry name" value="HisKA"/>
    <property type="match status" value="1"/>
</dbReference>
<gene>
    <name evidence="15" type="ORF">GPICK_00045</name>
</gene>
<dbReference type="CDD" id="cd00130">
    <property type="entry name" value="PAS"/>
    <property type="match status" value="1"/>
</dbReference>
<dbReference type="InterPro" id="IPR011006">
    <property type="entry name" value="CheY-like_superfamily"/>
</dbReference>
<keyword evidence="3 9" id="KW-0597">Phosphoprotein</keyword>
<feature type="domain" description="PAC" evidence="14">
    <location>
        <begin position="209"/>
        <end position="262"/>
    </location>
</feature>
<dbReference type="EC" id="2.7.13.3" evidence="2"/>
<dbReference type="Gene3D" id="1.10.287.130">
    <property type="match status" value="1"/>
</dbReference>
<dbReference type="SUPFAM" id="SSF55874">
    <property type="entry name" value="ATPase domain of HSP90 chaperone/DNA topoisomerase II/histidine kinase"/>
    <property type="match status" value="1"/>
</dbReference>
<dbReference type="InterPro" id="IPR003661">
    <property type="entry name" value="HisK_dim/P_dom"/>
</dbReference>
<dbReference type="SMART" id="SM00091">
    <property type="entry name" value="PAS"/>
    <property type="match status" value="1"/>
</dbReference>
<dbReference type="RefSeq" id="WP_039739349.1">
    <property type="nucleotide sequence ID" value="NZ_CP009788.1"/>
</dbReference>
<dbReference type="Pfam" id="PF00072">
    <property type="entry name" value="Response_reg"/>
    <property type="match status" value="1"/>
</dbReference>
<comment type="catalytic activity">
    <reaction evidence="1">
        <text>ATP + protein L-histidine = ADP + protein N-phospho-L-histidine.</text>
        <dbReference type="EC" id="2.7.13.3"/>
    </reaction>
</comment>
<dbReference type="InterPro" id="IPR001789">
    <property type="entry name" value="Sig_transdc_resp-reg_receiver"/>
</dbReference>
<dbReference type="InterPro" id="IPR000014">
    <property type="entry name" value="PAS"/>
</dbReference>
<evidence type="ECO:0000256" key="3">
    <source>
        <dbReference type="ARBA" id="ARBA00022553"/>
    </source>
</evidence>
<evidence type="ECO:0000256" key="1">
    <source>
        <dbReference type="ARBA" id="ARBA00000085"/>
    </source>
</evidence>
<keyword evidence="6" id="KW-0902">Two-component regulatory system</keyword>
<evidence type="ECO:0000259" key="12">
    <source>
        <dbReference type="PROSITE" id="PS50110"/>
    </source>
</evidence>
<dbReference type="AlphaFoldDB" id="A0A0B5B600"/>
<proteinExistence type="predicted"/>
<dbReference type="KEGG" id="gpi:GPICK_00045"/>
<dbReference type="PROSITE" id="PS50110">
    <property type="entry name" value="RESPONSE_REGULATORY"/>
    <property type="match status" value="1"/>
</dbReference>
<keyword evidence="10" id="KW-0175">Coiled coil</keyword>
<feature type="domain" description="PAS" evidence="13">
    <location>
        <begin position="138"/>
        <end position="174"/>
    </location>
</feature>
<feature type="domain" description="Response regulatory" evidence="12">
    <location>
        <begin position="5"/>
        <end position="119"/>
    </location>
</feature>
<dbReference type="EMBL" id="CP009788">
    <property type="protein sequence ID" value="AJE01977.1"/>
    <property type="molecule type" value="Genomic_DNA"/>
</dbReference>
<sequence length="513" mass="55757">MTGERILIVDDEADIALILKLQLEDSGYRTVRARDGVEALEALSGEPFDLILLDIRMPRMDGIEVLERIRREHPDLVVVMMTAHGSEDIAVEAMKKGAADYISKPFSSDDMKKRVERAIHYNRTRIENERLQRELDEERRKMEAILRGMADMLVAVDRQGAVISLNRAAETILGASVDAARAVPVEELLAADIPAERLPSRVVLATGEPCLDVAYTLHAAGRAIPVLASAAPLVGAGGEMLGSVEIIRDISALKALEQEREDFVSMLSHDLKTPITAIVGSVDLVREERLGKVTGEQRSYLDSAIESCTEMVEMINTLLDVHRFEAGRMALAVRDEALEPLLGGVLARFEPVAQREGLTLRLSLPPEKVIVAVDRNKFARLMGNLLSNAIKFTDEGGEIEVHAAIVEGGAARRLVPPAFRPAADFPAPGRSLLISVRDTGVGIPADALVTIFDRFVQAKNRRQGKVSGSGLGLAFCRKVVDAHHGCIWAESEIGAGSTFRFLLPLDDGAPPAA</sequence>
<feature type="coiled-coil region" evidence="10">
    <location>
        <begin position="121"/>
        <end position="148"/>
    </location>
</feature>
<dbReference type="InterPro" id="IPR013656">
    <property type="entry name" value="PAS_4"/>
</dbReference>
<keyword evidence="5 15" id="KW-0418">Kinase</keyword>
<keyword evidence="4" id="KW-0808">Transferase</keyword>
<dbReference type="GO" id="GO:0000155">
    <property type="term" value="F:phosphorelay sensor kinase activity"/>
    <property type="evidence" value="ECO:0007669"/>
    <property type="project" value="InterPro"/>
</dbReference>
<dbReference type="SUPFAM" id="SSF55785">
    <property type="entry name" value="PYP-like sensor domain (PAS domain)"/>
    <property type="match status" value="1"/>
</dbReference>
<evidence type="ECO:0000256" key="8">
    <source>
        <dbReference type="ARBA" id="ARBA00023163"/>
    </source>
</evidence>
<evidence type="ECO:0000259" key="14">
    <source>
        <dbReference type="PROSITE" id="PS50113"/>
    </source>
</evidence>
<name>A0A0B5B600_9BACT</name>
<dbReference type="InterPro" id="IPR005467">
    <property type="entry name" value="His_kinase_dom"/>
</dbReference>
<dbReference type="OrthoDB" id="5342753at2"/>
<dbReference type="InterPro" id="IPR000700">
    <property type="entry name" value="PAS-assoc_C"/>
</dbReference>
<dbReference type="Gene3D" id="3.30.565.10">
    <property type="entry name" value="Histidine kinase-like ATPase, C-terminal domain"/>
    <property type="match status" value="1"/>
</dbReference>
<dbReference type="InterPro" id="IPR036890">
    <property type="entry name" value="HATPase_C_sf"/>
</dbReference>
<dbReference type="SMART" id="SM00387">
    <property type="entry name" value="HATPase_c"/>
    <property type="match status" value="1"/>
</dbReference>
<dbReference type="Proteomes" id="UP000057609">
    <property type="component" value="Chromosome"/>
</dbReference>
<dbReference type="InterPro" id="IPR036097">
    <property type="entry name" value="HisK_dim/P_sf"/>
</dbReference>
<dbReference type="HOGENOM" id="CLU_000445_114_72_7"/>
<dbReference type="InterPro" id="IPR004358">
    <property type="entry name" value="Sig_transdc_His_kin-like_C"/>
</dbReference>
<dbReference type="InterPro" id="IPR003594">
    <property type="entry name" value="HATPase_dom"/>
</dbReference>
<dbReference type="PANTHER" id="PTHR43547">
    <property type="entry name" value="TWO-COMPONENT HISTIDINE KINASE"/>
    <property type="match status" value="1"/>
</dbReference>
<dbReference type="Pfam" id="PF02518">
    <property type="entry name" value="HATPase_c"/>
    <property type="match status" value="1"/>
</dbReference>
<dbReference type="SUPFAM" id="SSF52172">
    <property type="entry name" value="CheY-like"/>
    <property type="match status" value="1"/>
</dbReference>
<dbReference type="SUPFAM" id="SSF47384">
    <property type="entry name" value="Homodimeric domain of signal transducing histidine kinase"/>
    <property type="match status" value="1"/>
</dbReference>
<organism evidence="15 16">
    <name type="scientific">Geobacter pickeringii</name>
    <dbReference type="NCBI Taxonomy" id="345632"/>
    <lineage>
        <taxon>Bacteria</taxon>
        <taxon>Pseudomonadati</taxon>
        <taxon>Thermodesulfobacteriota</taxon>
        <taxon>Desulfuromonadia</taxon>
        <taxon>Geobacterales</taxon>
        <taxon>Geobacteraceae</taxon>
        <taxon>Geobacter</taxon>
    </lineage>
</organism>
<dbReference type="Pfam" id="PF00512">
    <property type="entry name" value="HisKA"/>
    <property type="match status" value="1"/>
</dbReference>
<evidence type="ECO:0000256" key="2">
    <source>
        <dbReference type="ARBA" id="ARBA00012438"/>
    </source>
</evidence>
<evidence type="ECO:0000313" key="15">
    <source>
        <dbReference type="EMBL" id="AJE01977.1"/>
    </source>
</evidence>
<evidence type="ECO:0000259" key="13">
    <source>
        <dbReference type="PROSITE" id="PS50112"/>
    </source>
</evidence>
<dbReference type="FunFam" id="3.40.50.2300:FF:000018">
    <property type="entry name" value="DNA-binding transcriptional regulator NtrC"/>
    <property type="match status" value="1"/>
</dbReference>
<keyword evidence="8" id="KW-0804">Transcription</keyword>
<evidence type="ECO:0000256" key="4">
    <source>
        <dbReference type="ARBA" id="ARBA00022679"/>
    </source>
</evidence>